<dbReference type="Gene3D" id="3.40.50.300">
    <property type="entry name" value="P-loop containing nucleotide triphosphate hydrolases"/>
    <property type="match status" value="1"/>
</dbReference>
<proteinExistence type="predicted"/>
<accession>A0ABU7WBJ5</accession>
<dbReference type="Proteomes" id="UP001358324">
    <property type="component" value="Unassembled WGS sequence"/>
</dbReference>
<sequence length="571" mass="62070">MQLVSFSVKNYRSITAAYKLPVRQSTILIGPNNEGKSNVLRALAICLEILRTMGGSRVTGGRLRSYSYAGRNGYSWADDFPISLQEKYPKGESIFDLEFRLDTPEIAEFSAEVRSNLNGTLPIQLSLGVGAPGFKVVKKGPGGPALSGKVGAIAKFISRRINVNYIPAIRTSEAAEEIVSRMVDRALSEVEGDPAYEEALAAVSRLQQPVLDRISESIKITLGEFLPKVKDVRVSIPSEARYRALRRACEIVVDDGTPTPLARKGDGVQSLAALSLMRHVSASSFSGKDLILAIEEPESHLHPSAIHQLKDVLIEIARSNQVIMTTHCPLFVDRTSIKSNIIVNNRKAVPAKNVGELRSVLGVRASDNLQHAELVLIVEGEEDRRSLRPLLSAVSKVLGAALANGSLGIESLQGGSNLSYKLSHVREALCIAHSYLDNDKCGTDAVAKAQRDGLIELVDVTLTVCQGAKESEFEDIIDEALYGSMLLTKYGVSTHSPKFKGNGKWSDRLREAFKHQGKPWSDAIEARVKADVAELVEASPNNALHLHRRQSVDALVVALESKLSSIAISKK</sequence>
<feature type="domain" description="Endonuclease GajA/Old nuclease/RecF-like AAA" evidence="1">
    <location>
        <begin position="172"/>
        <end position="331"/>
    </location>
</feature>
<dbReference type="InterPro" id="IPR041685">
    <property type="entry name" value="AAA_GajA/Old/RecF-like"/>
</dbReference>
<dbReference type="InterPro" id="IPR051396">
    <property type="entry name" value="Bact_Antivir_Def_Nuclease"/>
</dbReference>
<keyword evidence="3" id="KW-1185">Reference proteome</keyword>
<gene>
    <name evidence="2" type="ORF">V3391_03780</name>
</gene>
<evidence type="ECO:0000259" key="1">
    <source>
        <dbReference type="Pfam" id="PF13175"/>
    </source>
</evidence>
<dbReference type="RefSeq" id="WP_332077063.1">
    <property type="nucleotide sequence ID" value="NZ_JAZHBM010000001.1"/>
</dbReference>
<feature type="domain" description="Endonuclease GajA/Old nuclease/RecF-like AAA" evidence="1">
    <location>
        <begin position="1"/>
        <end position="46"/>
    </location>
</feature>
<comment type="caution">
    <text evidence="2">The sequence shown here is derived from an EMBL/GenBank/DDBJ whole genome shotgun (WGS) entry which is preliminary data.</text>
</comment>
<name>A0ABU7WBJ5_9GAMM</name>
<evidence type="ECO:0000313" key="2">
    <source>
        <dbReference type="EMBL" id="MEF3081330.1"/>
    </source>
</evidence>
<organism evidence="2 3">
    <name type="scientific">Luteimonas flava</name>
    <dbReference type="NCBI Taxonomy" id="3115822"/>
    <lineage>
        <taxon>Bacteria</taxon>
        <taxon>Pseudomonadati</taxon>
        <taxon>Pseudomonadota</taxon>
        <taxon>Gammaproteobacteria</taxon>
        <taxon>Lysobacterales</taxon>
        <taxon>Lysobacteraceae</taxon>
        <taxon>Luteimonas</taxon>
    </lineage>
</organism>
<dbReference type="PANTHER" id="PTHR43581">
    <property type="entry name" value="ATP/GTP PHOSPHATASE"/>
    <property type="match status" value="1"/>
</dbReference>
<dbReference type="PANTHER" id="PTHR43581:SF4">
    <property type="entry name" value="ATP_GTP PHOSPHATASE"/>
    <property type="match status" value="1"/>
</dbReference>
<dbReference type="Pfam" id="PF13175">
    <property type="entry name" value="AAA_15"/>
    <property type="match status" value="2"/>
</dbReference>
<dbReference type="InterPro" id="IPR027417">
    <property type="entry name" value="P-loop_NTPase"/>
</dbReference>
<dbReference type="SUPFAM" id="SSF52540">
    <property type="entry name" value="P-loop containing nucleoside triphosphate hydrolases"/>
    <property type="match status" value="1"/>
</dbReference>
<reference evidence="2 3" key="1">
    <citation type="submission" date="2024-01" db="EMBL/GenBank/DDBJ databases">
        <title>Novel species of the genus Luteimonas isolated from rivers.</title>
        <authorList>
            <person name="Lu H."/>
        </authorList>
    </citation>
    <scope>NUCLEOTIDE SEQUENCE [LARGE SCALE GENOMIC DNA]</scope>
    <source>
        <strain evidence="2 3">SMYT11W</strain>
    </source>
</reference>
<dbReference type="EMBL" id="JAZHBM010000001">
    <property type="protein sequence ID" value="MEF3081330.1"/>
    <property type="molecule type" value="Genomic_DNA"/>
</dbReference>
<protein>
    <submittedName>
        <fullName evidence="2">AAA family ATPase</fullName>
    </submittedName>
</protein>
<evidence type="ECO:0000313" key="3">
    <source>
        <dbReference type="Proteomes" id="UP001358324"/>
    </source>
</evidence>